<dbReference type="EMBL" id="MNCJ02000328">
    <property type="protein sequence ID" value="KAF5771730.1"/>
    <property type="molecule type" value="Genomic_DNA"/>
</dbReference>
<comment type="subcellular location">
    <subcellularLocation>
        <location evidence="1">Cell membrane</location>
        <topology evidence="1">Lipid-anchor</topology>
        <topology evidence="1">GPI-anchor</topology>
    </subcellularLocation>
</comment>
<dbReference type="PANTHER" id="PTHR33021">
    <property type="entry name" value="BLUE COPPER PROTEIN"/>
    <property type="match status" value="1"/>
</dbReference>
<keyword evidence="4 11" id="KW-0732">Signal</keyword>
<keyword evidence="14" id="KW-1185">Reference proteome</keyword>
<evidence type="ECO:0000256" key="5">
    <source>
        <dbReference type="ARBA" id="ARBA00023136"/>
    </source>
</evidence>
<feature type="compositionally biased region" description="Pro residues" evidence="10">
    <location>
        <begin position="123"/>
        <end position="159"/>
    </location>
</feature>
<sequence length="251" mass="24966">MAIIFFFITSISSSHPYTFQVGGKDGWTLHPSENYNNWAGRLRFLINDTLHFKYDGSSDSVLVVNRSDYDGCNGNNPVLKLEGGDSTFKFDRSGPFYFITGNKSNCDQGQKLIVVVLAVRNRSPPPSAATPPSPTALPPSPEISPVFPPSPVSTPPAPSPGGGAPTPGGGGAPSPGGEGGAPTPGTTGGGGGAPPPGTGTGGGGAPSPGSGGGNNPSADTTSPPPPSAATSPLSGGLTALGVTVIFALWGI</sequence>
<keyword evidence="7" id="KW-0325">Glycoprotein</keyword>
<dbReference type="GO" id="GO:0009055">
    <property type="term" value="F:electron transfer activity"/>
    <property type="evidence" value="ECO:0007669"/>
    <property type="project" value="InterPro"/>
</dbReference>
<evidence type="ECO:0000256" key="8">
    <source>
        <dbReference type="ARBA" id="ARBA00023288"/>
    </source>
</evidence>
<dbReference type="SUPFAM" id="SSF49503">
    <property type="entry name" value="Cupredoxins"/>
    <property type="match status" value="1"/>
</dbReference>
<dbReference type="InterPro" id="IPR039391">
    <property type="entry name" value="Phytocyanin-like"/>
</dbReference>
<name>A0A9K3H983_HELAN</name>
<evidence type="ECO:0000256" key="7">
    <source>
        <dbReference type="ARBA" id="ARBA00023180"/>
    </source>
</evidence>
<feature type="signal peptide" evidence="11">
    <location>
        <begin position="1"/>
        <end position="16"/>
    </location>
</feature>
<dbReference type="GO" id="GO:0098552">
    <property type="term" value="C:side of membrane"/>
    <property type="evidence" value="ECO:0007669"/>
    <property type="project" value="UniProtKB-KW"/>
</dbReference>
<evidence type="ECO:0000313" key="14">
    <source>
        <dbReference type="Proteomes" id="UP000215914"/>
    </source>
</evidence>
<dbReference type="InterPro" id="IPR003245">
    <property type="entry name" value="Phytocyanin_dom"/>
</dbReference>
<dbReference type="Pfam" id="PF02298">
    <property type="entry name" value="Cu_bind_like"/>
    <property type="match status" value="1"/>
</dbReference>
<dbReference type="PROSITE" id="PS51485">
    <property type="entry name" value="PHYTOCYANIN"/>
    <property type="match status" value="1"/>
</dbReference>
<dbReference type="Proteomes" id="UP000215914">
    <property type="component" value="Unassembled WGS sequence"/>
</dbReference>
<reference evidence="13" key="1">
    <citation type="journal article" date="2017" name="Nature">
        <title>The sunflower genome provides insights into oil metabolism, flowering and Asterid evolution.</title>
        <authorList>
            <person name="Badouin H."/>
            <person name="Gouzy J."/>
            <person name="Grassa C.J."/>
            <person name="Murat F."/>
            <person name="Staton S.E."/>
            <person name="Cottret L."/>
            <person name="Lelandais-Briere C."/>
            <person name="Owens G.L."/>
            <person name="Carrere S."/>
            <person name="Mayjonade B."/>
            <person name="Legrand L."/>
            <person name="Gill N."/>
            <person name="Kane N.C."/>
            <person name="Bowers J.E."/>
            <person name="Hubner S."/>
            <person name="Bellec A."/>
            <person name="Berard A."/>
            <person name="Berges H."/>
            <person name="Blanchet N."/>
            <person name="Boniface M.C."/>
            <person name="Brunel D."/>
            <person name="Catrice O."/>
            <person name="Chaidir N."/>
            <person name="Claudel C."/>
            <person name="Donnadieu C."/>
            <person name="Faraut T."/>
            <person name="Fievet G."/>
            <person name="Helmstetter N."/>
            <person name="King M."/>
            <person name="Knapp S.J."/>
            <person name="Lai Z."/>
            <person name="Le Paslier M.C."/>
            <person name="Lippi Y."/>
            <person name="Lorenzon L."/>
            <person name="Mandel J.R."/>
            <person name="Marage G."/>
            <person name="Marchand G."/>
            <person name="Marquand E."/>
            <person name="Bret-Mestries E."/>
            <person name="Morien E."/>
            <person name="Nambeesan S."/>
            <person name="Nguyen T."/>
            <person name="Pegot-Espagnet P."/>
            <person name="Pouilly N."/>
            <person name="Raftis F."/>
            <person name="Sallet E."/>
            <person name="Schiex T."/>
            <person name="Thomas J."/>
            <person name="Vandecasteele C."/>
            <person name="Vares D."/>
            <person name="Vear F."/>
            <person name="Vautrin S."/>
            <person name="Crespi M."/>
            <person name="Mangin B."/>
            <person name="Burke J.M."/>
            <person name="Salse J."/>
            <person name="Munos S."/>
            <person name="Vincourt P."/>
            <person name="Rieseberg L.H."/>
            <person name="Langlade N.B."/>
        </authorList>
    </citation>
    <scope>NUCLEOTIDE SEQUENCE</scope>
    <source>
        <tissue evidence="13">Leaves</tissue>
    </source>
</reference>
<proteinExistence type="inferred from homology"/>
<feature type="region of interest" description="Disordered" evidence="10">
    <location>
        <begin position="123"/>
        <end position="237"/>
    </location>
</feature>
<keyword evidence="3" id="KW-0336">GPI-anchor</keyword>
<organism evidence="13 14">
    <name type="scientific">Helianthus annuus</name>
    <name type="common">Common sunflower</name>
    <dbReference type="NCBI Taxonomy" id="4232"/>
    <lineage>
        <taxon>Eukaryota</taxon>
        <taxon>Viridiplantae</taxon>
        <taxon>Streptophyta</taxon>
        <taxon>Embryophyta</taxon>
        <taxon>Tracheophyta</taxon>
        <taxon>Spermatophyta</taxon>
        <taxon>Magnoliopsida</taxon>
        <taxon>eudicotyledons</taxon>
        <taxon>Gunneridae</taxon>
        <taxon>Pentapetalae</taxon>
        <taxon>asterids</taxon>
        <taxon>campanulids</taxon>
        <taxon>Asterales</taxon>
        <taxon>Asteraceae</taxon>
        <taxon>Asteroideae</taxon>
        <taxon>Heliantheae alliance</taxon>
        <taxon>Heliantheae</taxon>
        <taxon>Helianthus</taxon>
    </lineage>
</organism>
<comment type="caution">
    <text evidence="13">The sequence shown here is derived from an EMBL/GenBank/DDBJ whole genome shotgun (WGS) entry which is preliminary data.</text>
</comment>
<gene>
    <name evidence="13" type="ORF">HanXRQr2_Chr13g0568331</name>
</gene>
<evidence type="ECO:0000256" key="10">
    <source>
        <dbReference type="SAM" id="MobiDB-lite"/>
    </source>
</evidence>
<keyword evidence="8" id="KW-0449">Lipoprotein</keyword>
<evidence type="ECO:0000313" key="13">
    <source>
        <dbReference type="EMBL" id="KAF5771730.1"/>
    </source>
</evidence>
<protein>
    <submittedName>
        <fullName evidence="13">Phytocyanin domain, cupredoxin</fullName>
    </submittedName>
</protein>
<keyword evidence="5" id="KW-0472">Membrane</keyword>
<keyword evidence="6" id="KW-1015">Disulfide bond</keyword>
<feature type="chain" id="PRO_5039919842" evidence="11">
    <location>
        <begin position="17"/>
        <end position="251"/>
    </location>
</feature>
<evidence type="ECO:0000256" key="3">
    <source>
        <dbReference type="ARBA" id="ARBA00022622"/>
    </source>
</evidence>
<comment type="similarity">
    <text evidence="9">Belongs to the early nodulin-like (ENODL) family.</text>
</comment>
<dbReference type="FunFam" id="2.60.40.420:FF:000010">
    <property type="entry name" value="Early nodulin-like protein 1"/>
    <property type="match status" value="1"/>
</dbReference>
<feature type="domain" description="Phytocyanin" evidence="12">
    <location>
        <begin position="17"/>
        <end position="118"/>
    </location>
</feature>
<evidence type="ECO:0000256" key="2">
    <source>
        <dbReference type="ARBA" id="ARBA00022475"/>
    </source>
</evidence>
<reference evidence="13" key="2">
    <citation type="submission" date="2020-06" db="EMBL/GenBank/DDBJ databases">
        <title>Helianthus annuus Genome sequencing and assembly Release 2.</title>
        <authorList>
            <person name="Gouzy J."/>
            <person name="Langlade N."/>
            <person name="Munos S."/>
        </authorList>
    </citation>
    <scope>NUCLEOTIDE SEQUENCE</scope>
    <source>
        <tissue evidence="13">Leaves</tissue>
    </source>
</reference>
<evidence type="ECO:0000256" key="4">
    <source>
        <dbReference type="ARBA" id="ARBA00022729"/>
    </source>
</evidence>
<feature type="compositionally biased region" description="Gly residues" evidence="10">
    <location>
        <begin position="160"/>
        <end position="214"/>
    </location>
</feature>
<accession>A0A9K3H983</accession>
<evidence type="ECO:0000256" key="9">
    <source>
        <dbReference type="ARBA" id="ARBA00035011"/>
    </source>
</evidence>
<evidence type="ECO:0000256" key="6">
    <source>
        <dbReference type="ARBA" id="ARBA00023157"/>
    </source>
</evidence>
<dbReference type="Gramene" id="mRNA:HanXRQr2_Chr13g0568331">
    <property type="protein sequence ID" value="mRNA:HanXRQr2_Chr13g0568331"/>
    <property type="gene ID" value="HanXRQr2_Chr13g0568331"/>
</dbReference>
<evidence type="ECO:0000256" key="11">
    <source>
        <dbReference type="SAM" id="SignalP"/>
    </source>
</evidence>
<keyword evidence="2" id="KW-1003">Cell membrane</keyword>
<dbReference type="AlphaFoldDB" id="A0A9K3H983"/>
<dbReference type="CDD" id="cd11019">
    <property type="entry name" value="OsENODL1_like"/>
    <property type="match status" value="1"/>
</dbReference>
<dbReference type="Gene3D" id="2.60.40.420">
    <property type="entry name" value="Cupredoxins - blue copper proteins"/>
    <property type="match status" value="1"/>
</dbReference>
<evidence type="ECO:0000256" key="1">
    <source>
        <dbReference type="ARBA" id="ARBA00004609"/>
    </source>
</evidence>
<dbReference type="GO" id="GO:0005886">
    <property type="term" value="C:plasma membrane"/>
    <property type="evidence" value="ECO:0007669"/>
    <property type="project" value="UniProtKB-SubCell"/>
</dbReference>
<evidence type="ECO:0000259" key="12">
    <source>
        <dbReference type="PROSITE" id="PS51485"/>
    </source>
</evidence>
<dbReference type="PANTHER" id="PTHR33021:SF449">
    <property type="entry name" value="EARLY NODULIN-LIKE PROTEIN 2"/>
    <property type="match status" value="1"/>
</dbReference>
<dbReference type="InterPro" id="IPR008972">
    <property type="entry name" value="Cupredoxin"/>
</dbReference>
<dbReference type="InterPro" id="IPR041846">
    <property type="entry name" value="ENL_dom"/>
</dbReference>